<reference evidence="7 8" key="1">
    <citation type="journal article" date="2010" name="Nature">
        <title>Genome sequence of the palaeopolyploid soybean.</title>
        <authorList>
            <person name="Schmutz J."/>
            <person name="Cannon S.B."/>
            <person name="Schlueter J."/>
            <person name="Ma J."/>
            <person name="Mitros T."/>
            <person name="Nelson W."/>
            <person name="Hyten D.L."/>
            <person name="Song Q."/>
            <person name="Thelen J.J."/>
            <person name="Cheng J."/>
            <person name="Xu D."/>
            <person name="Hellsten U."/>
            <person name="May G.D."/>
            <person name="Yu Y."/>
            <person name="Sakurai T."/>
            <person name="Umezawa T."/>
            <person name="Bhattacharyya M.K."/>
            <person name="Sandhu D."/>
            <person name="Valliyodan B."/>
            <person name="Lindquist E."/>
            <person name="Peto M."/>
            <person name="Grant D."/>
            <person name="Shu S."/>
            <person name="Goodstein D."/>
            <person name="Barry K."/>
            <person name="Futrell-Griggs M."/>
            <person name="Abernathy B."/>
            <person name="Du J."/>
            <person name="Tian Z."/>
            <person name="Zhu L."/>
            <person name="Gill N."/>
            <person name="Joshi T."/>
            <person name="Libault M."/>
            <person name="Sethuraman A."/>
            <person name="Zhang X.-C."/>
            <person name="Shinozaki K."/>
            <person name="Nguyen H.T."/>
            <person name="Wing R.A."/>
            <person name="Cregan P."/>
            <person name="Specht J."/>
            <person name="Grimwood J."/>
            <person name="Rokhsar D."/>
            <person name="Stacey G."/>
            <person name="Shoemaker R.C."/>
            <person name="Jackson S.A."/>
        </authorList>
    </citation>
    <scope>NUCLEOTIDE SEQUENCE [LARGE SCALE GENOMIC DNA]</scope>
    <source>
        <strain evidence="8">cv. Williams 82</strain>
        <tissue evidence="7">Callus</tissue>
    </source>
</reference>
<keyword evidence="9" id="KW-1185">Reference proteome</keyword>
<dbReference type="EnsemblPlants" id="KRH55558">
    <property type="protein sequence ID" value="KRH55558"/>
    <property type="gene ID" value="GLYMA_06G262500"/>
</dbReference>
<dbReference type="Proteomes" id="UP000008827">
    <property type="component" value="Chromosome 6"/>
</dbReference>
<accession>A0A0R0JLV0</accession>
<dbReference type="EMBL" id="CM000839">
    <property type="protein sequence ID" value="KRH55558.1"/>
    <property type="molecule type" value="Genomic_DNA"/>
</dbReference>
<evidence type="ECO:0000256" key="3">
    <source>
        <dbReference type="ARBA" id="ARBA00022741"/>
    </source>
</evidence>
<dbReference type="OrthoDB" id="688481at2759"/>
<evidence type="ECO:0000313" key="7">
    <source>
        <dbReference type="EMBL" id="KRH55558.1"/>
    </source>
</evidence>
<dbReference type="PANTHER" id="PTHR27002">
    <property type="entry name" value="RECEPTOR-LIKE SERINE/THREONINE-PROTEIN KINASE SD1-8"/>
    <property type="match status" value="1"/>
</dbReference>
<proteinExistence type="predicted"/>
<dbReference type="PANTHER" id="PTHR27002:SF930">
    <property type="entry name" value="RECEPTOR-LIKE SERINE_THREONINE-PROTEIN KINASE"/>
    <property type="match status" value="1"/>
</dbReference>
<dbReference type="PaxDb" id="3847-GLYMA06G41140.2"/>
<evidence type="ECO:0000256" key="4">
    <source>
        <dbReference type="ARBA" id="ARBA00022777"/>
    </source>
</evidence>
<reference evidence="7" key="3">
    <citation type="submission" date="2018-07" db="EMBL/GenBank/DDBJ databases">
        <title>WGS assembly of Glycine max.</title>
        <authorList>
            <person name="Schmutz J."/>
            <person name="Cannon S."/>
            <person name="Schlueter J."/>
            <person name="Ma J."/>
            <person name="Mitros T."/>
            <person name="Nelson W."/>
            <person name="Hyten D."/>
            <person name="Song Q."/>
            <person name="Thelen J."/>
            <person name="Cheng J."/>
            <person name="Xu D."/>
            <person name="Hellsten U."/>
            <person name="May G."/>
            <person name="Yu Y."/>
            <person name="Sakurai T."/>
            <person name="Umezawa T."/>
            <person name="Bhattacharyya M."/>
            <person name="Sandhu D."/>
            <person name="Valliyodan B."/>
            <person name="Lindquist E."/>
            <person name="Peto M."/>
            <person name="Grant D."/>
            <person name="Shu S."/>
            <person name="Goodstein D."/>
            <person name="Barry K."/>
            <person name="Futrell-Griggs M."/>
            <person name="Abernathy B."/>
            <person name="Du J."/>
            <person name="Tian Z."/>
            <person name="Zhu L."/>
            <person name="Gill N."/>
            <person name="Joshi T."/>
            <person name="Libault M."/>
            <person name="Sethuraman A."/>
            <person name="Zhang X."/>
            <person name="Shinozaki K."/>
            <person name="Nguyen H."/>
            <person name="Wing R."/>
            <person name="Cregan P."/>
            <person name="Specht J."/>
            <person name="Grimwood J."/>
            <person name="Rokhsar D."/>
            <person name="Stacey G."/>
            <person name="Shoemaker R."/>
            <person name="Jackson S."/>
        </authorList>
    </citation>
    <scope>NUCLEOTIDE SEQUENCE</scope>
    <source>
        <tissue evidence="7">Callus</tissue>
    </source>
</reference>
<dbReference type="InterPro" id="IPR001245">
    <property type="entry name" value="Ser-Thr/Tyr_kinase_cat_dom"/>
</dbReference>
<dbReference type="Pfam" id="PF07714">
    <property type="entry name" value="PK_Tyr_Ser-Thr"/>
    <property type="match status" value="1"/>
</dbReference>
<evidence type="ECO:0000259" key="6">
    <source>
        <dbReference type="Pfam" id="PF07714"/>
    </source>
</evidence>
<dbReference type="SMR" id="A0A0R0JLV0"/>
<keyword evidence="2" id="KW-0808">Transferase</keyword>
<dbReference type="Gramene" id="KRH55558">
    <property type="protein sequence ID" value="KRH55558"/>
    <property type="gene ID" value="GLYMA_06G262500"/>
</dbReference>
<feature type="domain" description="Serine-threonine/tyrosine-protein kinase catalytic" evidence="6">
    <location>
        <begin position="1"/>
        <end position="102"/>
    </location>
</feature>
<dbReference type="GO" id="GO:0005524">
    <property type="term" value="F:ATP binding"/>
    <property type="evidence" value="ECO:0007669"/>
    <property type="project" value="UniProtKB-KW"/>
</dbReference>
<keyword evidence="1" id="KW-0723">Serine/threonine-protein kinase</keyword>
<gene>
    <name evidence="7" type="ORF">GLYMA_06G262500</name>
</gene>
<dbReference type="InterPro" id="IPR011009">
    <property type="entry name" value="Kinase-like_dom_sf"/>
</dbReference>
<evidence type="ECO:0000256" key="5">
    <source>
        <dbReference type="ARBA" id="ARBA00022840"/>
    </source>
</evidence>
<dbReference type="GO" id="GO:0004674">
    <property type="term" value="F:protein serine/threonine kinase activity"/>
    <property type="evidence" value="ECO:0007669"/>
    <property type="project" value="UniProtKB-KW"/>
</dbReference>
<keyword evidence="5" id="KW-0067">ATP-binding</keyword>
<keyword evidence="4" id="KW-0418">Kinase</keyword>
<protein>
    <recommendedName>
        <fullName evidence="6">Serine-threonine/tyrosine-protein kinase catalytic domain-containing protein</fullName>
    </recommendedName>
</protein>
<evidence type="ECO:0000256" key="1">
    <source>
        <dbReference type="ARBA" id="ARBA00022527"/>
    </source>
</evidence>
<sequence length="149" mass="16807">MTPEYAVDGQFSIKSDVFNFGILLLEIVCGIKTNLCHKYQTLNLVGYAWTLWKEHNALQLIDSSIKDSSVIPEVLRCIHVSLLCVQQYPEDRPTMTSVIQMLGGCEMDVVVPKEPGFFPRQILKERNQGTNLKQMTSNDELTVTSLSGR</sequence>
<name>A0A0R0JLV0_SOYBN</name>
<evidence type="ECO:0000313" key="9">
    <source>
        <dbReference type="Proteomes" id="UP000008827"/>
    </source>
</evidence>
<evidence type="ECO:0000256" key="2">
    <source>
        <dbReference type="ARBA" id="ARBA00022679"/>
    </source>
</evidence>
<dbReference type="AlphaFoldDB" id="A0A0R0JLV0"/>
<dbReference type="OMA" id="QDENCLE"/>
<dbReference type="Gene3D" id="1.10.510.10">
    <property type="entry name" value="Transferase(Phosphotransferase) domain 1"/>
    <property type="match status" value="1"/>
</dbReference>
<organism evidence="7">
    <name type="scientific">Glycine max</name>
    <name type="common">Soybean</name>
    <name type="synonym">Glycine hispida</name>
    <dbReference type="NCBI Taxonomy" id="3847"/>
    <lineage>
        <taxon>Eukaryota</taxon>
        <taxon>Viridiplantae</taxon>
        <taxon>Streptophyta</taxon>
        <taxon>Embryophyta</taxon>
        <taxon>Tracheophyta</taxon>
        <taxon>Spermatophyta</taxon>
        <taxon>Magnoliopsida</taxon>
        <taxon>eudicotyledons</taxon>
        <taxon>Gunneridae</taxon>
        <taxon>Pentapetalae</taxon>
        <taxon>rosids</taxon>
        <taxon>fabids</taxon>
        <taxon>Fabales</taxon>
        <taxon>Fabaceae</taxon>
        <taxon>Papilionoideae</taxon>
        <taxon>50 kb inversion clade</taxon>
        <taxon>NPAAA clade</taxon>
        <taxon>indigoferoid/millettioid clade</taxon>
        <taxon>Phaseoleae</taxon>
        <taxon>Glycine</taxon>
        <taxon>Glycine subgen. Soja</taxon>
    </lineage>
</organism>
<dbReference type="InParanoid" id="A0A0R0JLV0"/>
<reference evidence="8" key="2">
    <citation type="submission" date="2018-02" db="UniProtKB">
        <authorList>
            <consortium name="EnsemblPlants"/>
        </authorList>
    </citation>
    <scope>IDENTIFICATION</scope>
    <source>
        <strain evidence="8">Williams 82</strain>
    </source>
</reference>
<dbReference type="SUPFAM" id="SSF56112">
    <property type="entry name" value="Protein kinase-like (PK-like)"/>
    <property type="match status" value="1"/>
</dbReference>
<evidence type="ECO:0000313" key="8">
    <source>
        <dbReference type="EnsemblPlants" id="KRH55558"/>
    </source>
</evidence>
<keyword evidence="3" id="KW-0547">Nucleotide-binding</keyword>